<dbReference type="EMBL" id="BAAAYN010000028">
    <property type="protein sequence ID" value="GAA3390433.1"/>
    <property type="molecule type" value="Genomic_DNA"/>
</dbReference>
<gene>
    <name evidence="1" type="ORF">GCM10020369_44360</name>
</gene>
<sequence length="200" mass="21882">MWRLDHRDTDAPATPADAGFASRLAQQLVKIYTRPNETVVDFDHDPYLRGAAAATQRTYLSPTDAADLNDLAPRCPPISLVTLGWPRDTGAENIDELLCACRLILAMECCVIAFIRPARDARPPSFAECEQALHTAAERAGLAQVLQIVALSAPGEGDRFSYYSSAADAEHLTNDRTAAADRRAFHIDLLVYSPKTSRRG</sequence>
<evidence type="ECO:0000313" key="2">
    <source>
        <dbReference type="Proteomes" id="UP001501676"/>
    </source>
</evidence>
<organism evidence="1 2">
    <name type="scientific">Cryptosporangium minutisporangium</name>
    <dbReference type="NCBI Taxonomy" id="113569"/>
    <lineage>
        <taxon>Bacteria</taxon>
        <taxon>Bacillati</taxon>
        <taxon>Actinomycetota</taxon>
        <taxon>Actinomycetes</taxon>
        <taxon>Cryptosporangiales</taxon>
        <taxon>Cryptosporangiaceae</taxon>
        <taxon>Cryptosporangium</taxon>
    </lineage>
</organism>
<dbReference type="Proteomes" id="UP001501676">
    <property type="component" value="Unassembled WGS sequence"/>
</dbReference>
<reference evidence="2" key="1">
    <citation type="journal article" date="2019" name="Int. J. Syst. Evol. Microbiol.">
        <title>The Global Catalogue of Microorganisms (GCM) 10K type strain sequencing project: providing services to taxonomists for standard genome sequencing and annotation.</title>
        <authorList>
            <consortium name="The Broad Institute Genomics Platform"/>
            <consortium name="The Broad Institute Genome Sequencing Center for Infectious Disease"/>
            <person name="Wu L."/>
            <person name="Ma J."/>
        </authorList>
    </citation>
    <scope>NUCLEOTIDE SEQUENCE [LARGE SCALE GENOMIC DNA]</scope>
    <source>
        <strain evidence="2">JCM 9458</strain>
    </source>
</reference>
<protein>
    <submittedName>
        <fullName evidence="1">Uncharacterized protein</fullName>
    </submittedName>
</protein>
<proteinExistence type="predicted"/>
<accession>A0ABP6T2N4</accession>
<evidence type="ECO:0000313" key="1">
    <source>
        <dbReference type="EMBL" id="GAA3390433.1"/>
    </source>
</evidence>
<name>A0ABP6T2N4_9ACTN</name>
<comment type="caution">
    <text evidence="1">The sequence shown here is derived from an EMBL/GenBank/DDBJ whole genome shotgun (WGS) entry which is preliminary data.</text>
</comment>
<keyword evidence="2" id="KW-1185">Reference proteome</keyword>